<evidence type="ECO:0000313" key="1">
    <source>
        <dbReference type="EMBL" id="MCV9886952.1"/>
    </source>
</evidence>
<protein>
    <recommendedName>
        <fullName evidence="3">DUF2642 domain-containing protein</fullName>
    </recommendedName>
</protein>
<evidence type="ECO:0000313" key="2">
    <source>
        <dbReference type="Proteomes" id="UP001526147"/>
    </source>
</evidence>
<dbReference type="Proteomes" id="UP001526147">
    <property type="component" value="Unassembled WGS sequence"/>
</dbReference>
<gene>
    <name evidence="1" type="ORF">OIH86_15035</name>
</gene>
<keyword evidence="2" id="KW-1185">Reference proteome</keyword>
<organism evidence="1 2">
    <name type="scientific">Metabacillus halosaccharovorans</name>
    <dbReference type="NCBI Taxonomy" id="930124"/>
    <lineage>
        <taxon>Bacteria</taxon>
        <taxon>Bacillati</taxon>
        <taxon>Bacillota</taxon>
        <taxon>Bacilli</taxon>
        <taxon>Bacillales</taxon>
        <taxon>Bacillaceae</taxon>
        <taxon>Metabacillus</taxon>
    </lineage>
</organism>
<sequence length="57" mass="6141">MEANIKNPITVDSTISLKGIVKAIFDNTVHIQIGGKIITMPVADFNLLKGETNSQSN</sequence>
<accession>A0ABT3DIW9</accession>
<reference evidence="1 2" key="1">
    <citation type="submission" date="2022-10" db="EMBL/GenBank/DDBJ databases">
        <title>Draft genome assembly of moderately radiation resistant bacterium Metabacillus halosaccharovorans.</title>
        <authorList>
            <person name="Pal S."/>
            <person name="Gopinathan A."/>
        </authorList>
    </citation>
    <scope>NUCLEOTIDE SEQUENCE [LARGE SCALE GENOMIC DNA]</scope>
    <source>
        <strain evidence="1 2">VITHBRA001</strain>
    </source>
</reference>
<dbReference type="RefSeq" id="WP_169908222.1">
    <property type="nucleotide sequence ID" value="NZ_CP162630.1"/>
</dbReference>
<name>A0ABT3DIW9_9BACI</name>
<comment type="caution">
    <text evidence="1">The sequence shown here is derived from an EMBL/GenBank/DDBJ whole genome shotgun (WGS) entry which is preliminary data.</text>
</comment>
<proteinExistence type="predicted"/>
<dbReference type="EMBL" id="JAOYEY010000043">
    <property type="protein sequence ID" value="MCV9886952.1"/>
    <property type="molecule type" value="Genomic_DNA"/>
</dbReference>
<evidence type="ECO:0008006" key="3">
    <source>
        <dbReference type="Google" id="ProtNLM"/>
    </source>
</evidence>